<evidence type="ECO:0000313" key="3">
    <source>
        <dbReference type="Proteomes" id="UP001461498"/>
    </source>
</evidence>
<dbReference type="Gene3D" id="2.20.20.160">
    <property type="match status" value="1"/>
</dbReference>
<evidence type="ECO:0000313" key="2">
    <source>
        <dbReference type="EMBL" id="KAK9503021.1"/>
    </source>
</evidence>
<accession>A0AAW1CX51</accession>
<keyword evidence="3" id="KW-1185">Reference proteome</keyword>
<feature type="chain" id="PRO_5044717636" evidence="1">
    <location>
        <begin position="19"/>
        <end position="229"/>
    </location>
</feature>
<keyword evidence="1" id="KW-0732">Signal</keyword>
<evidence type="ECO:0000256" key="1">
    <source>
        <dbReference type="SAM" id="SignalP"/>
    </source>
</evidence>
<comment type="caution">
    <text evidence="2">The sequence shown here is derived from an EMBL/GenBank/DDBJ whole genome shotgun (WGS) entry which is preliminary data.</text>
</comment>
<sequence length="229" mass="26776">MEFLKFGLIFLFVRLLECSRDRLTNSSGERVIFVYPNEIKVEEDLEQCSRNSVCGIYHVRKWFAPKMQRLCRCQNSECPALWSEDDVHLDNHSQLKICENITDLNICKENEIGLRLTESNEMKSYTDLKLDCNCQWPSYWQLSSHKANASYSYNEYTCSKWKRCERGEFCGHVRDDIHSMYIQCSCPKDNMCVSTDRTLRNASEAFYSGPMLRAYCTPLSTVTTSEPRN</sequence>
<gene>
    <name evidence="2" type="ORF">O3M35_011677</name>
</gene>
<dbReference type="Proteomes" id="UP001461498">
    <property type="component" value="Unassembled WGS sequence"/>
</dbReference>
<dbReference type="EMBL" id="JAPXFL010000008">
    <property type="protein sequence ID" value="KAK9503022.1"/>
    <property type="molecule type" value="Genomic_DNA"/>
</dbReference>
<proteinExistence type="predicted"/>
<dbReference type="EMBL" id="JAPXFL010000008">
    <property type="protein sequence ID" value="KAK9503023.1"/>
    <property type="molecule type" value="Genomic_DNA"/>
</dbReference>
<reference evidence="2 3" key="1">
    <citation type="submission" date="2022-12" db="EMBL/GenBank/DDBJ databases">
        <title>Chromosome-level genome assembly of true bugs.</title>
        <authorList>
            <person name="Ma L."/>
            <person name="Li H."/>
        </authorList>
    </citation>
    <scope>NUCLEOTIDE SEQUENCE [LARGE SCALE GENOMIC DNA]</scope>
    <source>
        <strain evidence="2">Lab_2022b</strain>
    </source>
</reference>
<name>A0AAW1CX51_9HEMI</name>
<feature type="signal peptide" evidence="1">
    <location>
        <begin position="1"/>
        <end position="18"/>
    </location>
</feature>
<dbReference type="EMBL" id="JAPXFL010000008">
    <property type="protein sequence ID" value="KAK9503021.1"/>
    <property type="molecule type" value="Genomic_DNA"/>
</dbReference>
<dbReference type="AlphaFoldDB" id="A0AAW1CX51"/>
<organism evidence="2 3">
    <name type="scientific">Rhynocoris fuscipes</name>
    <dbReference type="NCBI Taxonomy" id="488301"/>
    <lineage>
        <taxon>Eukaryota</taxon>
        <taxon>Metazoa</taxon>
        <taxon>Ecdysozoa</taxon>
        <taxon>Arthropoda</taxon>
        <taxon>Hexapoda</taxon>
        <taxon>Insecta</taxon>
        <taxon>Pterygota</taxon>
        <taxon>Neoptera</taxon>
        <taxon>Paraneoptera</taxon>
        <taxon>Hemiptera</taxon>
        <taxon>Heteroptera</taxon>
        <taxon>Panheteroptera</taxon>
        <taxon>Cimicomorpha</taxon>
        <taxon>Reduviidae</taxon>
        <taxon>Harpactorinae</taxon>
        <taxon>Harpactorini</taxon>
        <taxon>Rhynocoris</taxon>
    </lineage>
</organism>
<protein>
    <submittedName>
        <fullName evidence="2">Uncharacterized protein</fullName>
    </submittedName>
</protein>